<dbReference type="SUPFAM" id="SSF53254">
    <property type="entry name" value="Phosphoglycerate mutase-like"/>
    <property type="match status" value="1"/>
</dbReference>
<gene>
    <name evidence="1" type="ORF">THTE_0929</name>
</gene>
<dbReference type="KEGG" id="ttf:THTE_0929"/>
<dbReference type="InterPro" id="IPR013078">
    <property type="entry name" value="His_Pase_superF_clade-1"/>
</dbReference>
<name>A0A286RC46_9BACT</name>
<dbReference type="EMBL" id="CP018477">
    <property type="protein sequence ID" value="ASV73531.1"/>
    <property type="molecule type" value="Genomic_DNA"/>
</dbReference>
<dbReference type="GO" id="GO:0005737">
    <property type="term" value="C:cytoplasm"/>
    <property type="evidence" value="ECO:0007669"/>
    <property type="project" value="TreeGrafter"/>
</dbReference>
<accession>A0A286RC46</accession>
<dbReference type="Gene3D" id="3.40.50.1240">
    <property type="entry name" value="Phosphoglycerate mutase-like"/>
    <property type="match status" value="1"/>
</dbReference>
<keyword evidence="2" id="KW-1185">Reference proteome</keyword>
<protein>
    <submittedName>
        <fullName evidence="1">Phosphoglycerate mutase family</fullName>
    </submittedName>
</protein>
<evidence type="ECO:0000313" key="1">
    <source>
        <dbReference type="EMBL" id="ASV73531.1"/>
    </source>
</evidence>
<dbReference type="PANTHER" id="PTHR48100:SF59">
    <property type="entry name" value="ADENOSYLCOBALAMIN_ALPHA-RIBAZOLE PHOSPHATASE"/>
    <property type="match status" value="1"/>
</dbReference>
<dbReference type="GO" id="GO:0016791">
    <property type="term" value="F:phosphatase activity"/>
    <property type="evidence" value="ECO:0007669"/>
    <property type="project" value="TreeGrafter"/>
</dbReference>
<dbReference type="InterPro" id="IPR029033">
    <property type="entry name" value="His_PPase_superfam"/>
</dbReference>
<dbReference type="PANTHER" id="PTHR48100">
    <property type="entry name" value="BROAD-SPECIFICITY PHOSPHATASE YOR283W-RELATED"/>
    <property type="match status" value="1"/>
</dbReference>
<dbReference type="RefSeq" id="WP_095414099.1">
    <property type="nucleotide sequence ID" value="NZ_CP018477.1"/>
</dbReference>
<dbReference type="Proteomes" id="UP000215086">
    <property type="component" value="Chromosome"/>
</dbReference>
<evidence type="ECO:0000313" key="2">
    <source>
        <dbReference type="Proteomes" id="UP000215086"/>
    </source>
</evidence>
<dbReference type="OrthoDB" id="9781415at2"/>
<dbReference type="AlphaFoldDB" id="A0A286RC46"/>
<proteinExistence type="predicted"/>
<reference evidence="1 2" key="1">
    <citation type="journal article" name="Front. Microbiol.">
        <title>Sugar Metabolism of the First Thermophilic Planctomycete Thermogutta terrifontis: Comparative Genomic and Transcriptomic Approaches.</title>
        <authorList>
            <person name="Elcheninov A.G."/>
            <person name="Menzel P."/>
            <person name="Gudbergsdottir S.R."/>
            <person name="Slesarev A.I."/>
            <person name="Kadnikov V.V."/>
            <person name="Krogh A."/>
            <person name="Bonch-Osmolovskaya E.A."/>
            <person name="Peng X."/>
            <person name="Kublanov I.V."/>
        </authorList>
    </citation>
    <scope>NUCLEOTIDE SEQUENCE [LARGE SCALE GENOMIC DNA]</scope>
    <source>
        <strain evidence="1 2">R1</strain>
    </source>
</reference>
<organism evidence="1 2">
    <name type="scientific">Thermogutta terrifontis</name>
    <dbReference type="NCBI Taxonomy" id="1331910"/>
    <lineage>
        <taxon>Bacteria</taxon>
        <taxon>Pseudomonadati</taxon>
        <taxon>Planctomycetota</taxon>
        <taxon>Planctomycetia</taxon>
        <taxon>Pirellulales</taxon>
        <taxon>Thermoguttaceae</taxon>
        <taxon>Thermogutta</taxon>
    </lineage>
</organism>
<dbReference type="InterPro" id="IPR050275">
    <property type="entry name" value="PGM_Phosphatase"/>
</dbReference>
<sequence length="195" mass="22474">MIKIVLIRPGATDYDVQGRVRGQLDIPLNTQGFQEVNKEVESLRSGSIRLDALYYAPCRPAVETAEAISRALNVRSREIDALRNLDYGLWQGMKIEEIRTRQPKIYRQWQEIPDCICPPEGETIEEAETRVMDWLRRLHRRHQGETIGLVVAEPMASIIKRLITHAPLGDLWKAEMRHGQLEILQWEPKAIETPS</sequence>
<dbReference type="CDD" id="cd07067">
    <property type="entry name" value="HP_PGM_like"/>
    <property type="match status" value="1"/>
</dbReference>
<dbReference type="Pfam" id="PF00300">
    <property type="entry name" value="His_Phos_1"/>
    <property type="match status" value="1"/>
</dbReference>